<dbReference type="AlphaFoldDB" id="A0A9X2DZP7"/>
<keyword evidence="3" id="KW-0808">Transferase</keyword>
<dbReference type="Pfam" id="PF00248">
    <property type="entry name" value="Aldo_ket_red"/>
    <property type="match status" value="1"/>
</dbReference>
<accession>A0A9X2DZP7</accession>
<dbReference type="InterPro" id="IPR023210">
    <property type="entry name" value="NADP_OxRdtase_dom"/>
</dbReference>
<comment type="caution">
    <text evidence="3">The sequence shown here is derived from an EMBL/GenBank/DDBJ whole genome shotgun (WGS) entry which is preliminary data.</text>
</comment>
<dbReference type="EMBL" id="JAMRYM010000097">
    <property type="protein sequence ID" value="MCM6763972.1"/>
    <property type="molecule type" value="Genomic_DNA"/>
</dbReference>
<dbReference type="PANTHER" id="PTHR43312:SF1">
    <property type="entry name" value="NADP-DEPENDENT OXIDOREDUCTASE DOMAIN-CONTAINING PROTEIN"/>
    <property type="match status" value="1"/>
</dbReference>
<protein>
    <submittedName>
        <fullName evidence="3">GNAT family N-acetyltransferase</fullName>
        <ecNumber evidence="3">2.3.1.-</ecNumber>
    </submittedName>
</protein>
<keyword evidence="3" id="KW-0012">Acyltransferase</keyword>
<dbReference type="Gene3D" id="3.20.20.100">
    <property type="entry name" value="NADP-dependent oxidoreductase domain"/>
    <property type="match status" value="1"/>
</dbReference>
<dbReference type="GO" id="GO:0016747">
    <property type="term" value="F:acyltransferase activity, transferring groups other than amino-acyl groups"/>
    <property type="evidence" value="ECO:0007669"/>
    <property type="project" value="InterPro"/>
</dbReference>
<feature type="domain" description="N-acetyltransferase" evidence="2">
    <location>
        <begin position="12"/>
        <end position="150"/>
    </location>
</feature>
<evidence type="ECO:0000313" key="3">
    <source>
        <dbReference type="EMBL" id="MCM6763972.1"/>
    </source>
</evidence>
<name>A0A9X2DZP7_9MICO</name>
<sequence>MSGPEDEHRTERLLLRPLRLDDESAVTAYRGDARAGRFLRHPPLAPGGYPAWLAERSAEWELAQPGHRRVLGIEELATGRLVGDAVIVRRAHGHELGMFLHPDTAGLGYSLEAGRALLRLVFETLGSRQVVGRADPRNRGSVKAMELLGLRRREQAEGDTSVEYASTVEAWRAGLHRTPRLAASTVGAPLPDGTSTMASSTARIGLGLAAVGRPAYITAGRDGDLGPPGLRSVDALRARTHELLDTAWSEGVRFVDVARSYGRAEEFLGSWLAAHPQRRAELTVESKWGYEYVGDWAMDAPVHERKEHSVTMFERQWSATFEALGSAPDCYLVHSITPESPALTDRALLDRLRGLAASGVRVGLSTSGPGQARTIALALAIPESPFSAVQTTWNLLERSAEAALADAHDAGWLVVVKEALANGRLVGERAPEKVRRLVDAPEERALGVALAQPWADRVLSGAATPAQLLENLRARPAALPEGLEPQDPEQYWAERSALAWR</sequence>
<feature type="domain" description="NADP-dependent oxidoreductase" evidence="1">
    <location>
        <begin position="240"/>
        <end position="432"/>
    </location>
</feature>
<proteinExistence type="predicted"/>
<dbReference type="PANTHER" id="PTHR43312">
    <property type="entry name" value="D-THREO-ALDOSE 1-DEHYDROGENASE"/>
    <property type="match status" value="1"/>
</dbReference>
<dbReference type="Pfam" id="PF13302">
    <property type="entry name" value="Acetyltransf_3"/>
    <property type="match status" value="1"/>
</dbReference>
<dbReference type="RefSeq" id="WP_251947588.1">
    <property type="nucleotide sequence ID" value="NZ_JAMRYM010000097.1"/>
</dbReference>
<dbReference type="InterPro" id="IPR053135">
    <property type="entry name" value="AKR2_Oxidoreductase"/>
</dbReference>
<dbReference type="EC" id="2.3.1.-" evidence="3"/>
<dbReference type="InterPro" id="IPR036812">
    <property type="entry name" value="NAD(P)_OxRdtase_dom_sf"/>
</dbReference>
<dbReference type="InterPro" id="IPR000182">
    <property type="entry name" value="GNAT_dom"/>
</dbReference>
<dbReference type="SUPFAM" id="SSF55729">
    <property type="entry name" value="Acyl-CoA N-acyltransferases (Nat)"/>
    <property type="match status" value="1"/>
</dbReference>
<dbReference type="SUPFAM" id="SSF51430">
    <property type="entry name" value="NAD(P)-linked oxidoreductase"/>
    <property type="match status" value="1"/>
</dbReference>
<dbReference type="Proteomes" id="UP001155240">
    <property type="component" value="Unassembled WGS sequence"/>
</dbReference>
<gene>
    <name evidence="3" type="ORF">NB037_16275</name>
</gene>
<dbReference type="InterPro" id="IPR016181">
    <property type="entry name" value="Acyl_CoA_acyltransferase"/>
</dbReference>
<keyword evidence="4" id="KW-1185">Reference proteome</keyword>
<dbReference type="Gene3D" id="3.40.630.30">
    <property type="match status" value="1"/>
</dbReference>
<organism evidence="3 4">
    <name type="scientific">Rathayibacter rubneri</name>
    <dbReference type="NCBI Taxonomy" id="2950106"/>
    <lineage>
        <taxon>Bacteria</taxon>
        <taxon>Bacillati</taxon>
        <taxon>Actinomycetota</taxon>
        <taxon>Actinomycetes</taxon>
        <taxon>Micrococcales</taxon>
        <taxon>Microbacteriaceae</taxon>
        <taxon>Rathayibacter</taxon>
    </lineage>
</organism>
<evidence type="ECO:0000313" key="4">
    <source>
        <dbReference type="Proteomes" id="UP001155240"/>
    </source>
</evidence>
<reference evidence="3" key="1">
    <citation type="submission" date="2022-06" db="EMBL/GenBank/DDBJ databases">
        <title>Whole genome shotgun sequencing (WGS) of Rathayibacter sp. ZW T2_19, isolated from stored onions (Allium cepa).</title>
        <authorList>
            <person name="Stoll D.A."/>
            <person name="Huch M."/>
        </authorList>
    </citation>
    <scope>NUCLEOTIDE SEQUENCE</scope>
    <source>
        <strain evidence="3">ZW T2_19</strain>
    </source>
</reference>
<evidence type="ECO:0000259" key="1">
    <source>
        <dbReference type="Pfam" id="PF00248"/>
    </source>
</evidence>
<evidence type="ECO:0000259" key="2">
    <source>
        <dbReference type="Pfam" id="PF13302"/>
    </source>
</evidence>